<dbReference type="Proteomes" id="UP000008204">
    <property type="component" value="Chromosome"/>
</dbReference>
<evidence type="ECO:0000313" key="1">
    <source>
        <dbReference type="EMBL" id="ACK64125.1"/>
    </source>
</evidence>
<gene>
    <name evidence="1" type="ordered locus">PCC8801_0018</name>
</gene>
<dbReference type="eggNOG" id="ENOG50329TK">
    <property type="taxonomic scope" value="Bacteria"/>
</dbReference>
<reference evidence="2" key="1">
    <citation type="journal article" date="2011" name="MBio">
        <title>Novel metabolic attributes of the genus Cyanothece, comprising a group of unicellular nitrogen-fixing Cyanobacteria.</title>
        <authorList>
            <person name="Bandyopadhyay A."/>
            <person name="Elvitigala T."/>
            <person name="Welsh E."/>
            <person name="Stockel J."/>
            <person name="Liberton M."/>
            <person name="Min H."/>
            <person name="Sherman L.A."/>
            <person name="Pakrasi H.B."/>
        </authorList>
    </citation>
    <scope>NUCLEOTIDE SEQUENCE [LARGE SCALE GENOMIC DNA]</scope>
    <source>
        <strain evidence="2">PCC 8801</strain>
    </source>
</reference>
<accession>B7JZG5</accession>
<keyword evidence="2" id="KW-1185">Reference proteome</keyword>
<sequence length="132" mass="15176">MMINLQDKEIRQKFLQCNYSILASCFWHYYQEQGKGLLVISYDKNESLNIDYKTDLSDLFSSKTLENKIYPKLKSYNPEQELLVAFQLPDNGNNVSNNCILHSVGSTNFPIKVAIQITQTVFNKISEVSLLS</sequence>
<protein>
    <submittedName>
        <fullName evidence="1">Uncharacterized protein</fullName>
    </submittedName>
</protein>
<dbReference type="EMBL" id="CP001287">
    <property type="protein sequence ID" value="ACK64125.1"/>
    <property type="molecule type" value="Genomic_DNA"/>
</dbReference>
<dbReference type="AlphaFoldDB" id="B7JZG5"/>
<evidence type="ECO:0000313" key="2">
    <source>
        <dbReference type="Proteomes" id="UP000008204"/>
    </source>
</evidence>
<name>B7JZG5_RIPO1</name>
<organism evidence="1 2">
    <name type="scientific">Rippkaea orientalis (strain PCC 8801 / RF-1)</name>
    <name type="common">Cyanothece sp. (strain PCC 8801)</name>
    <dbReference type="NCBI Taxonomy" id="41431"/>
    <lineage>
        <taxon>Bacteria</taxon>
        <taxon>Bacillati</taxon>
        <taxon>Cyanobacteriota</taxon>
        <taxon>Cyanophyceae</taxon>
        <taxon>Oscillatoriophycideae</taxon>
        <taxon>Chroococcales</taxon>
        <taxon>Aphanothecaceae</taxon>
        <taxon>Rippkaea</taxon>
        <taxon>Rippkaea orientalis</taxon>
    </lineage>
</organism>
<dbReference type="HOGENOM" id="CLU_1913571_0_0_3"/>
<proteinExistence type="predicted"/>
<dbReference type="OrthoDB" id="427689at2"/>
<dbReference type="RefSeq" id="WP_012593402.1">
    <property type="nucleotide sequence ID" value="NC_011726.1"/>
</dbReference>
<dbReference type="KEGG" id="cyp:PCC8801_0018"/>